<dbReference type="EMBL" id="JABEVY010000142">
    <property type="protein sequence ID" value="KAF5247243.1"/>
    <property type="molecule type" value="Genomic_DNA"/>
</dbReference>
<keyword evidence="2" id="KW-0378">Hydrolase</keyword>
<keyword evidence="9" id="KW-1185">Reference proteome</keyword>
<dbReference type="GO" id="GO:0016787">
    <property type="term" value="F:hydrolase activity"/>
    <property type="evidence" value="ECO:0007669"/>
    <property type="project" value="UniProtKB-KW"/>
</dbReference>
<evidence type="ECO:0000313" key="9">
    <source>
        <dbReference type="Proteomes" id="UP000573603"/>
    </source>
</evidence>
<dbReference type="InterPro" id="IPR027417">
    <property type="entry name" value="P-loop_NTPase"/>
</dbReference>
<sequence>MAPPTEEQAMLKSVLKYEVATGNPLRPGENRSHSYFETLSHQRDLPIMQVEIFNKFLRLYKDNQVVVVAAETGSGDSIQLTKRIMYLELDKGLQVVCTQPSPDAARDLGERVAVELEVTFGEQVGVQYRKYNKTKKQTRLKFVTDGMLLQQIGNNPTMVGCSCVILDLNEQTINVDPLLALLKKGLALRSDLKVVIMSAAESEKPASYFNVPQIFKIERCSFPVQIQYINEADPDYCETAFHLVQQIHETEAPGDILVFLASKPQVNRAVKKLRGAIPDMETFPLHGRLSEAEKAKALCSGEKRRCVITTNIAESSVAVDGIVYVVGKSMDILNGVEKLISAVDCGVEMESVFNPRVKMNTIQAAPIPKSTANQRAACAGRSQPGLCYRLYTMKTYDETLLEVSPPSLLKDCFTTAMLALKSAGVGSVGTFDFLDPQQEEVYLRGLEDLKAMSLIDENGTVTRAGKAAATLFIDLTWHNAFEEAIRLGCLSELIDIAALASVKNPIILKPDETQYADDASQLPDHLAQLNIMYTYLNRHRDMSSRELATWCHEAFLSQVSLHEALDLRLGLVGWCKANFRVSEISFLTPGDKDYHDKIRKALAKRSAHHATISDVPHQPDQHHKMEDPPKQ</sequence>
<evidence type="ECO:0000259" key="6">
    <source>
        <dbReference type="PROSITE" id="PS51192"/>
    </source>
</evidence>
<dbReference type="InterPro" id="IPR014001">
    <property type="entry name" value="Helicase_ATP-bd"/>
</dbReference>
<accession>A0A8H4ZI69</accession>
<dbReference type="PANTHER" id="PTHR18934">
    <property type="entry name" value="ATP-DEPENDENT RNA HELICASE"/>
    <property type="match status" value="1"/>
</dbReference>
<evidence type="ECO:0000256" key="4">
    <source>
        <dbReference type="ARBA" id="ARBA00022840"/>
    </source>
</evidence>
<dbReference type="PROSITE" id="PS51192">
    <property type="entry name" value="HELICASE_ATP_BIND_1"/>
    <property type="match status" value="1"/>
</dbReference>
<feature type="compositionally biased region" description="Basic and acidic residues" evidence="5">
    <location>
        <begin position="617"/>
        <end position="631"/>
    </location>
</feature>
<dbReference type="CDD" id="cd17917">
    <property type="entry name" value="DEXHc_RHA-like"/>
    <property type="match status" value="1"/>
</dbReference>
<keyword evidence="4" id="KW-0067">ATP-binding</keyword>
<evidence type="ECO:0000256" key="5">
    <source>
        <dbReference type="SAM" id="MobiDB-lite"/>
    </source>
</evidence>
<comment type="caution">
    <text evidence="8">The sequence shown here is derived from an EMBL/GenBank/DDBJ whole genome shotgun (WGS) entry which is preliminary data.</text>
</comment>
<dbReference type="PROSITE" id="PS51194">
    <property type="entry name" value="HELICASE_CTER"/>
    <property type="match status" value="1"/>
</dbReference>
<dbReference type="Gene3D" id="1.20.120.1080">
    <property type="match status" value="1"/>
</dbReference>
<dbReference type="PANTHER" id="PTHR18934:SF99">
    <property type="entry name" value="ATP-DEPENDENT RNA HELICASE DHX37-RELATED"/>
    <property type="match status" value="1"/>
</dbReference>
<organism evidence="8 9">
    <name type="scientific">Fusarium anthophilum</name>
    <dbReference type="NCBI Taxonomy" id="48485"/>
    <lineage>
        <taxon>Eukaryota</taxon>
        <taxon>Fungi</taxon>
        <taxon>Dikarya</taxon>
        <taxon>Ascomycota</taxon>
        <taxon>Pezizomycotina</taxon>
        <taxon>Sordariomycetes</taxon>
        <taxon>Hypocreomycetidae</taxon>
        <taxon>Hypocreales</taxon>
        <taxon>Nectriaceae</taxon>
        <taxon>Fusarium</taxon>
        <taxon>Fusarium fujikuroi species complex</taxon>
    </lineage>
</organism>
<feature type="domain" description="Helicase ATP-binding" evidence="6">
    <location>
        <begin position="57"/>
        <end position="199"/>
    </location>
</feature>
<dbReference type="GO" id="GO:0005524">
    <property type="term" value="F:ATP binding"/>
    <property type="evidence" value="ECO:0007669"/>
    <property type="project" value="UniProtKB-KW"/>
</dbReference>
<dbReference type="SMART" id="SM00487">
    <property type="entry name" value="DEXDc"/>
    <property type="match status" value="1"/>
</dbReference>
<dbReference type="GO" id="GO:0004386">
    <property type="term" value="F:helicase activity"/>
    <property type="evidence" value="ECO:0007669"/>
    <property type="project" value="UniProtKB-KW"/>
</dbReference>
<gene>
    <name evidence="8" type="ORF">FANTH_6500</name>
</gene>
<dbReference type="Proteomes" id="UP000573603">
    <property type="component" value="Unassembled WGS sequence"/>
</dbReference>
<dbReference type="SMART" id="SM00847">
    <property type="entry name" value="HA2"/>
    <property type="match status" value="1"/>
</dbReference>
<evidence type="ECO:0000259" key="7">
    <source>
        <dbReference type="PROSITE" id="PS51194"/>
    </source>
</evidence>
<evidence type="ECO:0000256" key="1">
    <source>
        <dbReference type="ARBA" id="ARBA00022741"/>
    </source>
</evidence>
<dbReference type="GO" id="GO:0003723">
    <property type="term" value="F:RNA binding"/>
    <property type="evidence" value="ECO:0007669"/>
    <property type="project" value="TreeGrafter"/>
</dbReference>
<dbReference type="InterPro" id="IPR007502">
    <property type="entry name" value="Helicase-assoc_dom"/>
</dbReference>
<evidence type="ECO:0000256" key="2">
    <source>
        <dbReference type="ARBA" id="ARBA00022801"/>
    </source>
</evidence>
<feature type="region of interest" description="Disordered" evidence="5">
    <location>
        <begin position="608"/>
        <end position="631"/>
    </location>
</feature>
<evidence type="ECO:0000313" key="8">
    <source>
        <dbReference type="EMBL" id="KAF5247243.1"/>
    </source>
</evidence>
<keyword evidence="1" id="KW-0547">Nucleotide-binding</keyword>
<dbReference type="CDD" id="cd18791">
    <property type="entry name" value="SF2_C_RHA"/>
    <property type="match status" value="1"/>
</dbReference>
<feature type="domain" description="Helicase C-terminal" evidence="7">
    <location>
        <begin position="242"/>
        <end position="424"/>
    </location>
</feature>
<dbReference type="SUPFAM" id="SSF52540">
    <property type="entry name" value="P-loop containing nucleoside triphosphate hydrolases"/>
    <property type="match status" value="1"/>
</dbReference>
<dbReference type="Pfam" id="PF00271">
    <property type="entry name" value="Helicase_C"/>
    <property type="match status" value="1"/>
</dbReference>
<dbReference type="InterPro" id="IPR001650">
    <property type="entry name" value="Helicase_C-like"/>
</dbReference>
<dbReference type="Gene3D" id="3.40.50.300">
    <property type="entry name" value="P-loop containing nucleotide triphosphate hydrolases"/>
    <property type="match status" value="2"/>
</dbReference>
<reference evidence="8 9" key="1">
    <citation type="journal article" date="2020" name="BMC Genomics">
        <title>Correction to: Identification and distribution of gene clusters required for synthesis of sphingolipid metabolism inhibitors in diverse species of the filamentous fungus Fusarium.</title>
        <authorList>
            <person name="Kim H.S."/>
            <person name="Lohmar J.M."/>
            <person name="Busman M."/>
            <person name="Brown D.W."/>
            <person name="Naumann T.A."/>
            <person name="Divon H.H."/>
            <person name="Lysoe E."/>
            <person name="Uhlig S."/>
            <person name="Proctor R.H."/>
        </authorList>
    </citation>
    <scope>NUCLEOTIDE SEQUENCE [LARGE SCALE GENOMIC DNA]</scope>
    <source>
        <strain evidence="8 9">NRRL 25214</strain>
    </source>
</reference>
<keyword evidence="3" id="KW-0347">Helicase</keyword>
<proteinExistence type="predicted"/>
<evidence type="ECO:0000256" key="3">
    <source>
        <dbReference type="ARBA" id="ARBA00022806"/>
    </source>
</evidence>
<dbReference type="AlphaFoldDB" id="A0A8H4ZI69"/>
<protein>
    <submittedName>
        <fullName evidence="8">Uncharacterized protein</fullName>
    </submittedName>
</protein>
<name>A0A8H4ZI69_9HYPO</name>